<dbReference type="Pfam" id="PF01105">
    <property type="entry name" value="EMP24_GP25L"/>
    <property type="match status" value="1"/>
</dbReference>
<reference evidence="5 6" key="1">
    <citation type="journal article" date="2013" name="PLoS ONE">
        <title>Predicting the Proteins of Angomonas deanei, Strigomonas culicis and Their Respective Endosymbionts Reveals New Aspects of the Trypanosomatidae Family.</title>
        <authorList>
            <person name="Motta M.C."/>
            <person name="Martins A.C."/>
            <person name="de Souza S.S."/>
            <person name="Catta-Preta C.M."/>
            <person name="Silva R."/>
            <person name="Klein C.C."/>
            <person name="de Almeida L.G."/>
            <person name="de Lima Cunha O."/>
            <person name="Ciapina L.P."/>
            <person name="Brocchi M."/>
            <person name="Colabardini A.C."/>
            <person name="de Araujo Lima B."/>
            <person name="Machado C.R."/>
            <person name="de Almeida Soares C.M."/>
            <person name="Probst C.M."/>
            <person name="de Menezes C.B."/>
            <person name="Thompson C.E."/>
            <person name="Bartholomeu D.C."/>
            <person name="Gradia D.F."/>
            <person name="Pavoni D.P."/>
            <person name="Grisard E.C."/>
            <person name="Fantinatti-Garboggini F."/>
            <person name="Marchini F.K."/>
            <person name="Rodrigues-Luiz G.F."/>
            <person name="Wagner G."/>
            <person name="Goldman G.H."/>
            <person name="Fietto J.L."/>
            <person name="Elias M.C."/>
            <person name="Goldman M.H."/>
            <person name="Sagot M.F."/>
            <person name="Pereira M."/>
            <person name="Stoco P.H."/>
            <person name="de Mendonca-Neto R.P."/>
            <person name="Teixeira S.M."/>
            <person name="Maciel T.E."/>
            <person name="de Oliveira Mendes T.A."/>
            <person name="Urmenyi T.P."/>
            <person name="de Souza W."/>
            <person name="Schenkman S."/>
            <person name="de Vasconcelos A.T."/>
        </authorList>
    </citation>
    <scope>NUCLEOTIDE SEQUENCE [LARGE SCALE GENOMIC DNA]</scope>
</reference>
<dbReference type="InterPro" id="IPR009038">
    <property type="entry name" value="GOLD_dom"/>
</dbReference>
<keyword evidence="1" id="KW-0472">Membrane</keyword>
<feature type="signal peptide" evidence="2">
    <location>
        <begin position="1"/>
        <end position="31"/>
    </location>
</feature>
<gene>
    <name evidence="5" type="ORF">STCU_00490</name>
    <name evidence="4" type="ORF">STCU_08252</name>
</gene>
<dbReference type="EMBL" id="ATMH01008252">
    <property type="protein sequence ID" value="EPY22305.1"/>
    <property type="molecule type" value="Genomic_DNA"/>
</dbReference>
<evidence type="ECO:0000313" key="5">
    <source>
        <dbReference type="EMBL" id="EPY36620.1"/>
    </source>
</evidence>
<keyword evidence="1" id="KW-1133">Transmembrane helix</keyword>
<dbReference type="Proteomes" id="UP000015354">
    <property type="component" value="Unassembled WGS sequence"/>
</dbReference>
<dbReference type="SMART" id="SM01190">
    <property type="entry name" value="EMP24_GP25L"/>
    <property type="match status" value="1"/>
</dbReference>
<keyword evidence="1" id="KW-0812">Transmembrane</keyword>
<evidence type="ECO:0000259" key="3">
    <source>
        <dbReference type="SMART" id="SM01190"/>
    </source>
</evidence>
<feature type="chain" id="PRO_5007727312" description="GOLD domain-containing protein" evidence="2">
    <location>
        <begin position="32"/>
        <end position="228"/>
    </location>
</feature>
<organism evidence="5 6">
    <name type="scientific">Strigomonas culicis</name>
    <dbReference type="NCBI Taxonomy" id="28005"/>
    <lineage>
        <taxon>Eukaryota</taxon>
        <taxon>Discoba</taxon>
        <taxon>Euglenozoa</taxon>
        <taxon>Kinetoplastea</taxon>
        <taxon>Metakinetoplastina</taxon>
        <taxon>Trypanosomatida</taxon>
        <taxon>Trypanosomatidae</taxon>
        <taxon>Strigomonadinae</taxon>
        <taxon>Strigomonas</taxon>
    </lineage>
</organism>
<comment type="caution">
    <text evidence="5">The sequence shown here is derived from an EMBL/GenBank/DDBJ whole genome shotgun (WGS) entry which is preliminary data.</text>
</comment>
<keyword evidence="2" id="KW-0732">Signal</keyword>
<sequence length="228" mass="25169">MQRVSSFAARRPVLLAVVLLLLLAVSPAAEAFRFTVTPGKTKCFTSDIAATGRYEFRYQMARSLSPFVSVSITSPGGRVLLEHEPAKERAREVLQIKRTGNIGICFNVAAKAASGAVSLNVTLNVEDAEDAERTRTTKASYSRTSPVSIGAVKGSGAYRQMKYITKALTGIRRTYTALSDDDNGMRYSIVEAESNTWIVTYIFVTIAIITNVVNFVRLRRVMKRYKLI</sequence>
<evidence type="ECO:0000313" key="4">
    <source>
        <dbReference type="EMBL" id="EPY22305.1"/>
    </source>
</evidence>
<evidence type="ECO:0000256" key="2">
    <source>
        <dbReference type="SAM" id="SignalP"/>
    </source>
</evidence>
<feature type="transmembrane region" description="Helical" evidence="1">
    <location>
        <begin position="197"/>
        <end position="216"/>
    </location>
</feature>
<name>S9WL08_9TRYP</name>
<reference evidence="5" key="2">
    <citation type="submission" date="2013-03" db="EMBL/GenBank/DDBJ databases">
        <authorList>
            <person name="Motta M.C.M."/>
            <person name="Martins A.C.A."/>
            <person name="Preta C.M.C.C."/>
            <person name="Silva R."/>
            <person name="de Souza S.S."/>
            <person name="Klein C.C."/>
            <person name="de Almeida L.G.P."/>
            <person name="Cunha O.L."/>
            <person name="Colabardini A.C."/>
            <person name="Lima B.A."/>
            <person name="Machado C.R."/>
            <person name="Soares C.M.A."/>
            <person name="de Menezes C.B.A."/>
            <person name="Bartolomeu D.C."/>
            <person name="Grisard E.C."/>
            <person name="Fantinatti-Garboggini F."/>
            <person name="Rodrigues-Luiz G.F."/>
            <person name="Wagner G."/>
            <person name="Goldman G.H."/>
            <person name="Fietto J.L.R."/>
            <person name="Ciapina L.P."/>
            <person name="Brocchi M."/>
            <person name="Elias M.C."/>
            <person name="Goldman M.H.S."/>
            <person name="Sagot M.-F."/>
            <person name="Pereira M."/>
            <person name="Stoco P.H."/>
            <person name="Teixeira S.M.R."/>
            <person name="de Mendonca-Neto R.P."/>
            <person name="Maciel T.E.F."/>
            <person name="Mendes T.A.O."/>
            <person name="Urmenyi T.P."/>
            <person name="Teixeira M.M.G."/>
            <person name="de Camargo E.F.P."/>
            <person name="de Sousa W."/>
            <person name="Schenkman S."/>
            <person name="de Vasconcelos A.T.R."/>
        </authorList>
    </citation>
    <scope>NUCLEOTIDE SEQUENCE</scope>
</reference>
<dbReference type="EMBL" id="ATMH01000490">
    <property type="protein sequence ID" value="EPY36620.1"/>
    <property type="molecule type" value="Genomic_DNA"/>
</dbReference>
<evidence type="ECO:0000313" key="6">
    <source>
        <dbReference type="Proteomes" id="UP000015354"/>
    </source>
</evidence>
<proteinExistence type="predicted"/>
<keyword evidence="6" id="KW-1185">Reference proteome</keyword>
<dbReference type="AlphaFoldDB" id="S9WL08"/>
<accession>S9WL08</accession>
<feature type="domain" description="GOLD" evidence="3">
    <location>
        <begin position="31"/>
        <end position="223"/>
    </location>
</feature>
<dbReference type="OrthoDB" id="759142at2759"/>
<evidence type="ECO:0000256" key="1">
    <source>
        <dbReference type="SAM" id="Phobius"/>
    </source>
</evidence>
<protein>
    <recommendedName>
        <fullName evidence="3">GOLD domain-containing protein</fullName>
    </recommendedName>
</protein>